<organism evidence="1 2">
    <name type="scientific">Arthrobacter halodurans</name>
    <dbReference type="NCBI Taxonomy" id="516699"/>
    <lineage>
        <taxon>Bacteria</taxon>
        <taxon>Bacillati</taxon>
        <taxon>Actinomycetota</taxon>
        <taxon>Actinomycetes</taxon>
        <taxon>Micrococcales</taxon>
        <taxon>Micrococcaceae</taxon>
        <taxon>Arthrobacter</taxon>
    </lineage>
</organism>
<evidence type="ECO:0000313" key="1">
    <source>
        <dbReference type="EMBL" id="MFB0833864.1"/>
    </source>
</evidence>
<protein>
    <submittedName>
        <fullName evidence="1">Aminoglycoside phosphotransferase family protein</fullName>
    </submittedName>
</protein>
<proteinExistence type="predicted"/>
<comment type="caution">
    <text evidence="1">The sequence shown here is derived from an EMBL/GenBank/DDBJ whole genome shotgun (WGS) entry which is preliminary data.</text>
</comment>
<dbReference type="RefSeq" id="WP_373971042.1">
    <property type="nucleotide sequence ID" value="NZ_JBHDLJ010000003.1"/>
</dbReference>
<dbReference type="Gene3D" id="3.90.1200.10">
    <property type="match status" value="1"/>
</dbReference>
<evidence type="ECO:0000313" key="2">
    <source>
        <dbReference type="Proteomes" id="UP001575652"/>
    </source>
</evidence>
<dbReference type="Proteomes" id="UP001575652">
    <property type="component" value="Unassembled WGS sequence"/>
</dbReference>
<gene>
    <name evidence="1" type="ORF">ACETWP_04620</name>
</gene>
<reference evidence="1 2" key="1">
    <citation type="submission" date="2024-09" db="EMBL/GenBank/DDBJ databases">
        <authorList>
            <person name="Salinas-Garcia M.A."/>
            <person name="Prieme A."/>
        </authorList>
    </citation>
    <scope>NUCLEOTIDE SEQUENCE [LARGE SCALE GENOMIC DNA]</scope>
    <source>
        <strain evidence="1 2">DSM 21081</strain>
    </source>
</reference>
<dbReference type="EMBL" id="JBHDLJ010000003">
    <property type="protein sequence ID" value="MFB0833864.1"/>
    <property type="molecule type" value="Genomic_DNA"/>
</dbReference>
<dbReference type="SUPFAM" id="SSF56112">
    <property type="entry name" value="Protein kinase-like (PK-like)"/>
    <property type="match status" value="1"/>
</dbReference>
<sequence>MSQRSRWPEDLQLETLVAQAAELVGAATGHDLGGNSEDLRQVQLQHRPGAGVSALYRLPAIAGGGFIGLTTETLPETEGVVRIEIPADQELAEPDAGALTVSVWRHPQDPRLPGLRLATMADRVQRQWGDADRLTGLETITYRPLRRAVIRAEFATPAPVVAKRRIYLKVMRAGLAADLHERHRMLSAAGLPVPTPLGDPVEDIVALAEVPGLPLSRLVLRDGAVGVDPASLVDLLERIPAKALSLPRRPAWTDRIDRYASAAAIAVPLHADRIRALRGRIWSAVESSDRGPVVPTHGDFYEANLLMLGQDVSGLLDVDAVGPGHRVDDLGCFLGHLAVLPAVDRRYRRIPEALDHFGSAFEEICDPRALWARAAGVAVSLVAGARTPGSTSWGRDAEGRLAAAEALAERAG</sequence>
<dbReference type="InterPro" id="IPR011009">
    <property type="entry name" value="Kinase-like_dom_sf"/>
</dbReference>
<name>A0ABV4UJW6_9MICC</name>
<accession>A0ABV4UJW6</accession>
<keyword evidence="2" id="KW-1185">Reference proteome</keyword>